<dbReference type="EMBL" id="WSRP01000024">
    <property type="protein sequence ID" value="MVX57189.1"/>
    <property type="molecule type" value="Genomic_DNA"/>
</dbReference>
<protein>
    <submittedName>
        <fullName evidence="1">Uncharacterized protein</fullName>
    </submittedName>
</protein>
<comment type="caution">
    <text evidence="1">The sequence shown here is derived from an EMBL/GenBank/DDBJ whole genome shotgun (WGS) entry which is preliminary data.</text>
</comment>
<keyword evidence="2" id="KW-1185">Reference proteome</keyword>
<proteinExistence type="predicted"/>
<sequence>MANKIPYRIHVQNLKLLVRLPEETNLGEVDKLIHMFNEYLVSYNNGEPAELTSDPNTKLLILSLFSFLIDPDIKKQLREQVPDKEVSNDDETLQKVRHLIELCDQGLGRAP</sequence>
<accession>A0A6L6YK88</accession>
<evidence type="ECO:0000313" key="1">
    <source>
        <dbReference type="EMBL" id="MVX57189.1"/>
    </source>
</evidence>
<gene>
    <name evidence="1" type="ORF">E5987_08205</name>
</gene>
<organism evidence="1 2">
    <name type="scientific">Parasutterella muris</name>
    <dbReference type="NCBI Taxonomy" id="2565572"/>
    <lineage>
        <taxon>Bacteria</taxon>
        <taxon>Pseudomonadati</taxon>
        <taxon>Pseudomonadota</taxon>
        <taxon>Betaproteobacteria</taxon>
        <taxon>Burkholderiales</taxon>
        <taxon>Sutterellaceae</taxon>
        <taxon>Parasutterella</taxon>
    </lineage>
</organism>
<evidence type="ECO:0000313" key="2">
    <source>
        <dbReference type="Proteomes" id="UP000472580"/>
    </source>
</evidence>
<name>A0A6L6YK88_9BURK</name>
<dbReference type="Proteomes" id="UP000472580">
    <property type="component" value="Unassembled WGS sequence"/>
</dbReference>
<dbReference type="RefSeq" id="WP_160335615.1">
    <property type="nucleotide sequence ID" value="NZ_WSRP01000024.1"/>
</dbReference>
<dbReference type="AlphaFoldDB" id="A0A6L6YK88"/>
<reference evidence="1 2" key="1">
    <citation type="submission" date="2019-12" db="EMBL/GenBank/DDBJ databases">
        <title>Microbes associate with the intestines of laboratory mice.</title>
        <authorList>
            <person name="Navarre W."/>
            <person name="Wong E."/>
        </authorList>
    </citation>
    <scope>NUCLEOTIDE SEQUENCE [LARGE SCALE GENOMIC DNA]</scope>
    <source>
        <strain evidence="1 2">NM82_D38</strain>
    </source>
</reference>